<dbReference type="Proteomes" id="UP001140234">
    <property type="component" value="Unassembled WGS sequence"/>
</dbReference>
<accession>A0ACC1JMN7</accession>
<name>A0ACC1JMN7_9FUNG</name>
<feature type="non-terminal residue" evidence="1">
    <location>
        <position position="1"/>
    </location>
</feature>
<protein>
    <submittedName>
        <fullName evidence="1">Serine/threonine protein kinase, CMGC</fullName>
        <ecNumber evidence="1">2.7.11.1</ecNumber>
    </submittedName>
</protein>
<evidence type="ECO:0000313" key="2">
    <source>
        <dbReference type="Proteomes" id="UP001140234"/>
    </source>
</evidence>
<keyword evidence="1" id="KW-0723">Serine/threonine-protein kinase</keyword>
<comment type="caution">
    <text evidence="1">The sequence shown here is derived from an EMBL/GenBank/DDBJ whole genome shotgun (WGS) entry which is preliminary data.</text>
</comment>
<proteinExistence type="predicted"/>
<dbReference type="EC" id="2.7.11.1" evidence="1"/>
<keyword evidence="1" id="KW-0808">Transferase</keyword>
<feature type="non-terminal residue" evidence="1">
    <location>
        <position position="177"/>
    </location>
</feature>
<reference evidence="1" key="1">
    <citation type="submission" date="2022-07" db="EMBL/GenBank/DDBJ databases">
        <title>Phylogenomic reconstructions and comparative analyses of Kickxellomycotina fungi.</title>
        <authorList>
            <person name="Reynolds N.K."/>
            <person name="Stajich J.E."/>
            <person name="Barry K."/>
            <person name="Grigoriev I.V."/>
            <person name="Crous P."/>
            <person name="Smith M.E."/>
        </authorList>
    </citation>
    <scope>NUCLEOTIDE SEQUENCE</scope>
    <source>
        <strain evidence="1">CBS 109366</strain>
    </source>
</reference>
<evidence type="ECO:0000313" key="1">
    <source>
        <dbReference type="EMBL" id="KAJ2763582.1"/>
    </source>
</evidence>
<sequence>PHSGSRYSKDEDHLAQIIETIGPMPKKFALSGRQSSAFFNRRVELRNIRRLRPLPLRDLLRDDYGFSAQDARETAEFLLPMLEINPAHRSSAESMLFKTALCKSYAAHATCRYGRDCRFAHGLGELRQRPNPPKFKTVPCRNEAQGRTCPYGAKCDYIHRDDSVRGQRDTPSTGLII</sequence>
<keyword evidence="1" id="KW-0418">Kinase</keyword>
<organism evidence="1 2">
    <name type="scientific">Coemansia nantahalensis</name>
    <dbReference type="NCBI Taxonomy" id="2789366"/>
    <lineage>
        <taxon>Eukaryota</taxon>
        <taxon>Fungi</taxon>
        <taxon>Fungi incertae sedis</taxon>
        <taxon>Zoopagomycota</taxon>
        <taxon>Kickxellomycotina</taxon>
        <taxon>Kickxellomycetes</taxon>
        <taxon>Kickxellales</taxon>
        <taxon>Kickxellaceae</taxon>
        <taxon>Coemansia</taxon>
    </lineage>
</organism>
<gene>
    <name evidence="1" type="primary">SKY1_1</name>
    <name evidence="1" type="ORF">IWQ57_005525</name>
</gene>
<keyword evidence="2" id="KW-1185">Reference proteome</keyword>
<dbReference type="EMBL" id="JANBUJ010002704">
    <property type="protein sequence ID" value="KAJ2763582.1"/>
    <property type="molecule type" value="Genomic_DNA"/>
</dbReference>